<name>A0A212L6H9_9BACT</name>
<dbReference type="InterPro" id="IPR050469">
    <property type="entry name" value="Diguanylate_Cyclase"/>
</dbReference>
<dbReference type="GO" id="GO:0043709">
    <property type="term" value="P:cell adhesion involved in single-species biofilm formation"/>
    <property type="evidence" value="ECO:0007669"/>
    <property type="project" value="TreeGrafter"/>
</dbReference>
<dbReference type="SMART" id="SM00267">
    <property type="entry name" value="GGDEF"/>
    <property type="match status" value="1"/>
</dbReference>
<feature type="transmembrane region" description="Helical" evidence="3">
    <location>
        <begin position="12"/>
        <end position="36"/>
    </location>
</feature>
<dbReference type="GO" id="GO:1902201">
    <property type="term" value="P:negative regulation of bacterial-type flagellum-dependent cell motility"/>
    <property type="evidence" value="ECO:0007669"/>
    <property type="project" value="TreeGrafter"/>
</dbReference>
<dbReference type="GO" id="GO:0005886">
    <property type="term" value="C:plasma membrane"/>
    <property type="evidence" value="ECO:0007669"/>
    <property type="project" value="TreeGrafter"/>
</dbReference>
<dbReference type="Pfam" id="PF00990">
    <property type="entry name" value="GGDEF"/>
    <property type="match status" value="1"/>
</dbReference>
<dbReference type="InterPro" id="IPR000160">
    <property type="entry name" value="GGDEF_dom"/>
</dbReference>
<protein>
    <recommendedName>
        <fullName evidence="1">diguanylate cyclase</fullName>
        <ecNumber evidence="1">2.7.7.65</ecNumber>
    </recommendedName>
</protein>
<keyword evidence="3" id="KW-1133">Transmembrane helix</keyword>
<keyword evidence="3" id="KW-0472">Membrane</keyword>
<keyword evidence="5" id="KW-0808">Transferase</keyword>
<organism evidence="5">
    <name type="scientific">uncultured Desulfovibrio sp</name>
    <dbReference type="NCBI Taxonomy" id="167968"/>
    <lineage>
        <taxon>Bacteria</taxon>
        <taxon>Pseudomonadati</taxon>
        <taxon>Thermodesulfobacteriota</taxon>
        <taxon>Desulfovibrionia</taxon>
        <taxon>Desulfovibrionales</taxon>
        <taxon>Desulfovibrionaceae</taxon>
        <taxon>Desulfovibrio</taxon>
        <taxon>environmental samples</taxon>
    </lineage>
</organism>
<gene>
    <name evidence="5" type="ORF">KL86DES1_21072</name>
</gene>
<proteinExistence type="predicted"/>
<dbReference type="CDD" id="cd01949">
    <property type="entry name" value="GGDEF"/>
    <property type="match status" value="1"/>
</dbReference>
<dbReference type="NCBIfam" id="TIGR00254">
    <property type="entry name" value="GGDEF"/>
    <property type="match status" value="1"/>
</dbReference>
<dbReference type="EMBL" id="FMJC01000002">
    <property type="protein sequence ID" value="SCM73146.1"/>
    <property type="molecule type" value="Genomic_DNA"/>
</dbReference>
<accession>A0A212L6H9</accession>
<dbReference type="EC" id="2.7.7.65" evidence="1"/>
<sequence>MAPDEKKDACIGINAFLSSGIVVLGLIFSASFFYYMNMARDISVASTRIYGAYLPLTEALDQVDRQKQDLWRLLGEVALAESGAQSRQDVQAAIAQLRKAPPPGAIVQRQHWEGALSALERLAFLHAQAHDLEAALHSPPVAQNAGLRHDGDHDDQDATGNAASYAAGRLVAVRLAMDAALTDFTSALSNIEARNPLADEMHGQLRRTAALAHDFENRLLLGFLFLGAGMTSLYAILRLQLARPLRGIMAYLDQLGTGVKKLFLPRSRIVEIRNIASALDNLSTYLSKATIQSNKLVSEHDRFQKMSLVDGLTGVRNRRSFDDSLRALWRFAQERQQPLALIMLDVDKFKIYNDNYGHQAGDECLKRVAAAMTRAARSTDVCARYGGEEFALLLPGADTHTARAVALRIHNEIEREQLPHPASPVNGFVTVSLGVASLVPGKDAASDGKLLVRNADAALYDAKSAGRNRTHTYGEEMACTPTAQPA</sequence>
<comment type="catalytic activity">
    <reaction evidence="2">
        <text>2 GTP = 3',3'-c-di-GMP + 2 diphosphate</text>
        <dbReference type="Rhea" id="RHEA:24898"/>
        <dbReference type="ChEBI" id="CHEBI:33019"/>
        <dbReference type="ChEBI" id="CHEBI:37565"/>
        <dbReference type="ChEBI" id="CHEBI:58805"/>
        <dbReference type="EC" id="2.7.7.65"/>
    </reaction>
</comment>
<dbReference type="InterPro" id="IPR029787">
    <property type="entry name" value="Nucleotide_cyclase"/>
</dbReference>
<dbReference type="FunFam" id="3.30.70.270:FF:000001">
    <property type="entry name" value="Diguanylate cyclase domain protein"/>
    <property type="match status" value="1"/>
</dbReference>
<evidence type="ECO:0000256" key="2">
    <source>
        <dbReference type="ARBA" id="ARBA00034247"/>
    </source>
</evidence>
<dbReference type="GO" id="GO:0052621">
    <property type="term" value="F:diguanylate cyclase activity"/>
    <property type="evidence" value="ECO:0007669"/>
    <property type="project" value="UniProtKB-EC"/>
</dbReference>
<evidence type="ECO:0000256" key="3">
    <source>
        <dbReference type="SAM" id="Phobius"/>
    </source>
</evidence>
<dbReference type="PANTHER" id="PTHR45138">
    <property type="entry name" value="REGULATORY COMPONENTS OF SENSORY TRANSDUCTION SYSTEM"/>
    <property type="match status" value="1"/>
</dbReference>
<feature type="transmembrane region" description="Helical" evidence="3">
    <location>
        <begin position="219"/>
        <end position="237"/>
    </location>
</feature>
<keyword evidence="3" id="KW-0812">Transmembrane</keyword>
<evidence type="ECO:0000256" key="1">
    <source>
        <dbReference type="ARBA" id="ARBA00012528"/>
    </source>
</evidence>
<dbReference type="InterPro" id="IPR043128">
    <property type="entry name" value="Rev_trsase/Diguanyl_cyclase"/>
</dbReference>
<dbReference type="Gene3D" id="3.30.70.270">
    <property type="match status" value="1"/>
</dbReference>
<evidence type="ECO:0000259" key="4">
    <source>
        <dbReference type="PROSITE" id="PS50887"/>
    </source>
</evidence>
<dbReference type="PROSITE" id="PS50887">
    <property type="entry name" value="GGDEF"/>
    <property type="match status" value="1"/>
</dbReference>
<keyword evidence="5" id="KW-0548">Nucleotidyltransferase</keyword>
<feature type="domain" description="GGDEF" evidence="4">
    <location>
        <begin position="337"/>
        <end position="475"/>
    </location>
</feature>
<dbReference type="SUPFAM" id="SSF55073">
    <property type="entry name" value="Nucleotide cyclase"/>
    <property type="match status" value="1"/>
</dbReference>
<dbReference type="AlphaFoldDB" id="A0A212L6H9"/>
<dbReference type="RefSeq" id="WP_179980529.1">
    <property type="nucleotide sequence ID" value="NZ_LT608333.1"/>
</dbReference>
<reference evidence="5" key="1">
    <citation type="submission" date="2016-08" db="EMBL/GenBank/DDBJ databases">
        <authorList>
            <person name="Seilhamer J.J."/>
        </authorList>
    </citation>
    <scope>NUCLEOTIDE SEQUENCE</scope>
    <source>
        <strain evidence="5">86-1</strain>
    </source>
</reference>
<evidence type="ECO:0000313" key="5">
    <source>
        <dbReference type="EMBL" id="SCM73146.1"/>
    </source>
</evidence>
<dbReference type="PANTHER" id="PTHR45138:SF9">
    <property type="entry name" value="DIGUANYLATE CYCLASE DGCM-RELATED"/>
    <property type="match status" value="1"/>
</dbReference>